<sequence>MIIDVCNNAIYRSSSFQLDFKYLPN</sequence>
<dbReference type="EMBL" id="GBRH01264123">
    <property type="protein sequence ID" value="JAD33772.1"/>
    <property type="molecule type" value="Transcribed_RNA"/>
</dbReference>
<reference evidence="1" key="2">
    <citation type="journal article" date="2015" name="Data Brief">
        <title>Shoot transcriptome of the giant reed, Arundo donax.</title>
        <authorList>
            <person name="Barrero R.A."/>
            <person name="Guerrero F.D."/>
            <person name="Moolhuijzen P."/>
            <person name="Goolsby J.A."/>
            <person name="Tidwell J."/>
            <person name="Bellgard S.E."/>
            <person name="Bellgard M.I."/>
        </authorList>
    </citation>
    <scope>NUCLEOTIDE SEQUENCE</scope>
    <source>
        <tissue evidence="1">Shoot tissue taken approximately 20 cm above the soil surface</tissue>
    </source>
</reference>
<name>A0A0A8ZFV7_ARUDO</name>
<protein>
    <submittedName>
        <fullName evidence="1">Uncharacterized protein</fullName>
    </submittedName>
</protein>
<evidence type="ECO:0000313" key="1">
    <source>
        <dbReference type="EMBL" id="JAD33772.1"/>
    </source>
</evidence>
<organism evidence="1">
    <name type="scientific">Arundo donax</name>
    <name type="common">Giant reed</name>
    <name type="synonym">Donax arundinaceus</name>
    <dbReference type="NCBI Taxonomy" id="35708"/>
    <lineage>
        <taxon>Eukaryota</taxon>
        <taxon>Viridiplantae</taxon>
        <taxon>Streptophyta</taxon>
        <taxon>Embryophyta</taxon>
        <taxon>Tracheophyta</taxon>
        <taxon>Spermatophyta</taxon>
        <taxon>Magnoliopsida</taxon>
        <taxon>Liliopsida</taxon>
        <taxon>Poales</taxon>
        <taxon>Poaceae</taxon>
        <taxon>PACMAD clade</taxon>
        <taxon>Arundinoideae</taxon>
        <taxon>Arundineae</taxon>
        <taxon>Arundo</taxon>
    </lineage>
</organism>
<reference evidence="1" key="1">
    <citation type="submission" date="2014-09" db="EMBL/GenBank/DDBJ databases">
        <authorList>
            <person name="Magalhaes I.L.F."/>
            <person name="Oliveira U."/>
            <person name="Santos F.R."/>
            <person name="Vidigal T.H.D.A."/>
            <person name="Brescovit A.D."/>
            <person name="Santos A.J."/>
        </authorList>
    </citation>
    <scope>NUCLEOTIDE SEQUENCE</scope>
    <source>
        <tissue evidence="1">Shoot tissue taken approximately 20 cm above the soil surface</tissue>
    </source>
</reference>
<dbReference type="AlphaFoldDB" id="A0A0A8ZFV7"/>
<accession>A0A0A8ZFV7</accession>
<proteinExistence type="predicted"/>